<dbReference type="AlphaFoldDB" id="A0A1I2QN04"/>
<dbReference type="EMBL" id="FOOK01000024">
    <property type="protein sequence ID" value="SFG28699.1"/>
    <property type="molecule type" value="Genomic_DNA"/>
</dbReference>
<evidence type="ECO:0000313" key="1">
    <source>
        <dbReference type="EMBL" id="SFG28699.1"/>
    </source>
</evidence>
<protein>
    <submittedName>
        <fullName evidence="1">Uncharacterized protein</fullName>
    </submittedName>
</protein>
<evidence type="ECO:0000313" key="2">
    <source>
        <dbReference type="Proteomes" id="UP000198661"/>
    </source>
</evidence>
<organism evidence="1 2">
    <name type="scientific">Planifilum fulgidum</name>
    <dbReference type="NCBI Taxonomy" id="201973"/>
    <lineage>
        <taxon>Bacteria</taxon>
        <taxon>Bacillati</taxon>
        <taxon>Bacillota</taxon>
        <taxon>Bacilli</taxon>
        <taxon>Bacillales</taxon>
        <taxon>Thermoactinomycetaceae</taxon>
        <taxon>Planifilum</taxon>
    </lineage>
</organism>
<sequence length="43" mass="5162">MVNGECPVIDWDFGGESFRYYDNFYLFLIDKLESALEDYEDEI</sequence>
<reference evidence="1 2" key="1">
    <citation type="submission" date="2016-10" db="EMBL/GenBank/DDBJ databases">
        <authorList>
            <person name="de Groot N.N."/>
        </authorList>
    </citation>
    <scope>NUCLEOTIDE SEQUENCE [LARGE SCALE GENOMIC DNA]</scope>
    <source>
        <strain evidence="1 2">DSM 44945</strain>
    </source>
</reference>
<gene>
    <name evidence="1" type="ORF">SAMN04488025_12453</name>
</gene>
<keyword evidence="2" id="KW-1185">Reference proteome</keyword>
<dbReference type="SUPFAM" id="SSF160631">
    <property type="entry name" value="SMI1/KNR4-like"/>
    <property type="match status" value="1"/>
</dbReference>
<dbReference type="Proteomes" id="UP000198661">
    <property type="component" value="Unassembled WGS sequence"/>
</dbReference>
<accession>A0A1I2QN04</accession>
<proteinExistence type="predicted"/>
<name>A0A1I2QN04_9BACL</name>
<dbReference type="InterPro" id="IPR037883">
    <property type="entry name" value="Knr4/Smi1-like_sf"/>
</dbReference>